<evidence type="ECO:0000259" key="2">
    <source>
        <dbReference type="PROSITE" id="PS51154"/>
    </source>
</evidence>
<accession>A0A8J6C3V0</accession>
<dbReference type="PROSITE" id="PS51154">
    <property type="entry name" value="MACRO"/>
    <property type="match status" value="1"/>
</dbReference>
<feature type="domain" description="F-box" evidence="1">
    <location>
        <begin position="24"/>
        <end position="71"/>
    </location>
</feature>
<reference evidence="3" key="1">
    <citation type="submission" date="2021-05" db="EMBL/GenBank/DDBJ databases">
        <title>The genome of the haptophyte Pavlova lutheri (Diacronema luteri, Pavlovales) - a model for lipid biosynthesis in eukaryotic algae.</title>
        <authorList>
            <person name="Hulatt C.J."/>
            <person name="Posewitz M.C."/>
        </authorList>
    </citation>
    <scope>NUCLEOTIDE SEQUENCE</scope>
    <source>
        <strain evidence="3">NIVA-4/92</strain>
    </source>
</reference>
<dbReference type="OrthoDB" id="6133115at2759"/>
<dbReference type="Gene3D" id="1.20.1280.50">
    <property type="match status" value="1"/>
</dbReference>
<protein>
    <recommendedName>
        <fullName evidence="5">Macro domain-containing protein</fullName>
    </recommendedName>
</protein>
<dbReference type="Pfam" id="PF12937">
    <property type="entry name" value="F-box-like"/>
    <property type="match status" value="1"/>
</dbReference>
<dbReference type="SUPFAM" id="SSF81383">
    <property type="entry name" value="F-box domain"/>
    <property type="match status" value="1"/>
</dbReference>
<gene>
    <name evidence="3" type="ORF">KFE25_000980</name>
</gene>
<dbReference type="SMART" id="SM00506">
    <property type="entry name" value="A1pp"/>
    <property type="match status" value="1"/>
</dbReference>
<dbReference type="InterPro" id="IPR043472">
    <property type="entry name" value="Macro_dom-like"/>
</dbReference>
<evidence type="ECO:0000259" key="1">
    <source>
        <dbReference type="PROSITE" id="PS50181"/>
    </source>
</evidence>
<dbReference type="Gene3D" id="3.40.220.10">
    <property type="entry name" value="Leucine Aminopeptidase, subunit E, domain 1"/>
    <property type="match status" value="1"/>
</dbReference>
<dbReference type="InterPro" id="IPR001810">
    <property type="entry name" value="F-box_dom"/>
</dbReference>
<sequence>MGLAMSRPQAVEVVAPPAGGGDCTLVLEELPEELTLRVISLLNAPSLFALMRTARRFRTLVASHADAWNALAAIEFGPRSIDSMEDETPPTTLVDMHVLADAIARPRGADNDPAALERQLRSERARAISVATRPRVAPPPAKLSLTGGLANYAALHAAHRKLADQLRVFEADISNLPSHVDAIAIPSNEFLENPGFGALCSIYRQAGPALDKHIRARLGTTLSEQFMHGPVLFAGDVVTTPSFGSLKTKWLLHAVGINWFGTNGLEHLREAKVREQAYLLENIFDAALALGATSIAVPGISTGARRFPPDLVAMLTVGIARRKVLESNFTLTVNFVSFGPVSMAGEFVKARARALTPLVAA</sequence>
<dbReference type="SUPFAM" id="SSF52949">
    <property type="entry name" value="Macro domain-like"/>
    <property type="match status" value="1"/>
</dbReference>
<dbReference type="EMBL" id="JAGTXO010000039">
    <property type="protein sequence ID" value="KAG8459624.1"/>
    <property type="molecule type" value="Genomic_DNA"/>
</dbReference>
<feature type="domain" description="Macro" evidence="2">
    <location>
        <begin position="153"/>
        <end position="361"/>
    </location>
</feature>
<organism evidence="3 4">
    <name type="scientific">Diacronema lutheri</name>
    <name type="common">Unicellular marine alga</name>
    <name type="synonym">Monochrysis lutheri</name>
    <dbReference type="NCBI Taxonomy" id="2081491"/>
    <lineage>
        <taxon>Eukaryota</taxon>
        <taxon>Haptista</taxon>
        <taxon>Haptophyta</taxon>
        <taxon>Pavlovophyceae</taxon>
        <taxon>Pavlovales</taxon>
        <taxon>Pavlovaceae</taxon>
        <taxon>Diacronema</taxon>
    </lineage>
</organism>
<dbReference type="AlphaFoldDB" id="A0A8J6C3V0"/>
<evidence type="ECO:0000313" key="4">
    <source>
        <dbReference type="Proteomes" id="UP000751190"/>
    </source>
</evidence>
<keyword evidence="4" id="KW-1185">Reference proteome</keyword>
<dbReference type="Proteomes" id="UP000751190">
    <property type="component" value="Unassembled WGS sequence"/>
</dbReference>
<comment type="caution">
    <text evidence="3">The sequence shown here is derived from an EMBL/GenBank/DDBJ whole genome shotgun (WGS) entry which is preliminary data.</text>
</comment>
<dbReference type="PROSITE" id="PS50181">
    <property type="entry name" value="FBOX"/>
    <property type="match status" value="1"/>
</dbReference>
<name>A0A8J6C3V0_DIALT</name>
<proteinExistence type="predicted"/>
<dbReference type="Pfam" id="PF01661">
    <property type="entry name" value="Macro"/>
    <property type="match status" value="1"/>
</dbReference>
<evidence type="ECO:0000313" key="3">
    <source>
        <dbReference type="EMBL" id="KAG8459624.1"/>
    </source>
</evidence>
<dbReference type="InterPro" id="IPR002589">
    <property type="entry name" value="Macro_dom"/>
</dbReference>
<evidence type="ECO:0008006" key="5">
    <source>
        <dbReference type="Google" id="ProtNLM"/>
    </source>
</evidence>
<dbReference type="InterPro" id="IPR036047">
    <property type="entry name" value="F-box-like_dom_sf"/>
</dbReference>